<dbReference type="GO" id="GO:0071973">
    <property type="term" value="P:bacterial-type flagellum-dependent cell motility"/>
    <property type="evidence" value="ECO:0007669"/>
    <property type="project" value="InterPro"/>
</dbReference>
<dbReference type="InterPro" id="IPR012823">
    <property type="entry name" value="Flagell_FliJ"/>
</dbReference>
<evidence type="ECO:0000256" key="4">
    <source>
        <dbReference type="ARBA" id="ARBA00022448"/>
    </source>
</evidence>
<evidence type="ECO:0000256" key="7">
    <source>
        <dbReference type="ARBA" id="ARBA00022795"/>
    </source>
</evidence>
<dbReference type="NCBIfam" id="TIGR02473">
    <property type="entry name" value="flagell_FliJ"/>
    <property type="match status" value="1"/>
</dbReference>
<sequence>MKKFRYRMESILKIKIKLEDQAKLVYANALANLKKEEEKLEILKQKKTFYEDEQRKLCTSRLNIIKMKQLSEAINIMNERIENQIAVVKAAKKRLETARARLNEAMVERKTQEKLKEKAWQEYMMEYEAEEQKEIDEHNSFIYGSVLLHEEDR</sequence>
<evidence type="ECO:0000256" key="8">
    <source>
        <dbReference type="ARBA" id="ARBA00022927"/>
    </source>
</evidence>
<dbReference type="InterPro" id="IPR053716">
    <property type="entry name" value="Flag_assembly_chemotaxis_eff"/>
</dbReference>
<comment type="subcellular location">
    <subcellularLocation>
        <location evidence="1">Cell membrane</location>
        <topology evidence="1">Peripheral membrane protein</topology>
        <orientation evidence="1">Cytoplasmic side</orientation>
    </subcellularLocation>
</comment>
<keyword evidence="5" id="KW-1003">Cell membrane</keyword>
<keyword evidence="13" id="KW-1185">Reference proteome</keyword>
<dbReference type="EMBL" id="CVTD020000015">
    <property type="protein sequence ID" value="CRZ34564.1"/>
    <property type="molecule type" value="Genomic_DNA"/>
</dbReference>
<dbReference type="Proteomes" id="UP000236497">
    <property type="component" value="Unassembled WGS sequence"/>
</dbReference>
<dbReference type="RefSeq" id="WP_103202662.1">
    <property type="nucleotide sequence ID" value="NZ_CVTD020000015.1"/>
</dbReference>
<evidence type="ECO:0000256" key="1">
    <source>
        <dbReference type="ARBA" id="ARBA00004413"/>
    </source>
</evidence>
<dbReference type="Gene3D" id="1.10.287.1700">
    <property type="match status" value="1"/>
</dbReference>
<proteinExistence type="inferred from homology"/>
<comment type="similarity">
    <text evidence="2">Belongs to the FliJ family.</text>
</comment>
<evidence type="ECO:0000313" key="12">
    <source>
        <dbReference type="EMBL" id="CRZ34564.1"/>
    </source>
</evidence>
<keyword evidence="8" id="KW-0653">Protein transport</keyword>
<evidence type="ECO:0000256" key="9">
    <source>
        <dbReference type="ARBA" id="ARBA00023136"/>
    </source>
</evidence>
<accession>A0A0H5SGI1</accession>
<keyword evidence="6" id="KW-0145">Chemotaxis</keyword>
<evidence type="ECO:0000256" key="3">
    <source>
        <dbReference type="ARBA" id="ARBA00020392"/>
    </source>
</evidence>
<feature type="coiled-coil region" evidence="11">
    <location>
        <begin position="19"/>
        <end position="115"/>
    </location>
</feature>
<evidence type="ECO:0000313" key="13">
    <source>
        <dbReference type="Proteomes" id="UP000236497"/>
    </source>
</evidence>
<protein>
    <recommendedName>
        <fullName evidence="3">Flagellar FliJ protein</fullName>
    </recommendedName>
</protein>
<dbReference type="GO" id="GO:0044781">
    <property type="term" value="P:bacterial-type flagellum organization"/>
    <property type="evidence" value="ECO:0007669"/>
    <property type="project" value="UniProtKB-KW"/>
</dbReference>
<dbReference type="GO" id="GO:0015031">
    <property type="term" value="P:protein transport"/>
    <property type="evidence" value="ECO:0007669"/>
    <property type="project" value="UniProtKB-KW"/>
</dbReference>
<keyword evidence="9" id="KW-0472">Membrane</keyword>
<name>A0A0H5SGI1_HERHM</name>
<gene>
    <name evidence="12" type="ORF">HHT355_1363</name>
</gene>
<keyword evidence="10" id="KW-1006">Bacterial flagellum protein export</keyword>
<organism evidence="12 13">
    <name type="scientific">Herbinix hemicellulosilytica</name>
    <dbReference type="NCBI Taxonomy" id="1564487"/>
    <lineage>
        <taxon>Bacteria</taxon>
        <taxon>Bacillati</taxon>
        <taxon>Bacillota</taxon>
        <taxon>Clostridia</taxon>
        <taxon>Lachnospirales</taxon>
        <taxon>Lachnospiraceae</taxon>
        <taxon>Herbinix</taxon>
    </lineage>
</organism>
<evidence type="ECO:0000256" key="5">
    <source>
        <dbReference type="ARBA" id="ARBA00022475"/>
    </source>
</evidence>
<dbReference type="GO" id="GO:0005886">
    <property type="term" value="C:plasma membrane"/>
    <property type="evidence" value="ECO:0007669"/>
    <property type="project" value="UniProtKB-SubCell"/>
</dbReference>
<keyword evidence="11" id="KW-0175">Coiled coil</keyword>
<dbReference type="OrthoDB" id="1767518at2"/>
<dbReference type="GO" id="GO:0006935">
    <property type="term" value="P:chemotaxis"/>
    <property type="evidence" value="ECO:0007669"/>
    <property type="project" value="UniProtKB-KW"/>
</dbReference>
<keyword evidence="7" id="KW-1005">Bacterial flagellum biogenesis</keyword>
<evidence type="ECO:0000256" key="11">
    <source>
        <dbReference type="SAM" id="Coils"/>
    </source>
</evidence>
<evidence type="ECO:0000256" key="10">
    <source>
        <dbReference type="ARBA" id="ARBA00023225"/>
    </source>
</evidence>
<keyword evidence="4" id="KW-0813">Transport</keyword>
<reference evidence="12 13" key="1">
    <citation type="submission" date="2015-06" db="EMBL/GenBank/DDBJ databases">
        <authorList>
            <person name="Wibberg Daniel"/>
        </authorList>
    </citation>
    <scope>NUCLEOTIDE SEQUENCE [LARGE SCALE GENOMIC DNA]</scope>
    <source>
        <strain evidence="12 13">T3/55T</strain>
    </source>
</reference>
<evidence type="ECO:0000256" key="2">
    <source>
        <dbReference type="ARBA" id="ARBA00010004"/>
    </source>
</evidence>
<dbReference type="Pfam" id="PF02050">
    <property type="entry name" value="FliJ"/>
    <property type="match status" value="1"/>
</dbReference>
<evidence type="ECO:0000256" key="6">
    <source>
        <dbReference type="ARBA" id="ARBA00022500"/>
    </source>
</evidence>
<dbReference type="AlphaFoldDB" id="A0A0H5SGI1"/>
<dbReference type="GO" id="GO:0009288">
    <property type="term" value="C:bacterial-type flagellum"/>
    <property type="evidence" value="ECO:0007669"/>
    <property type="project" value="InterPro"/>
</dbReference>